<protein>
    <submittedName>
        <fullName evidence="1">Uncharacterized protein</fullName>
    </submittedName>
</protein>
<reference evidence="1" key="1">
    <citation type="submission" date="2022-06" db="EMBL/GenBank/DDBJ databases">
        <title>Lutimaribacter sp. EGI FJ00013, a novel bacterium isolated from a salt lake sediment enrichment.</title>
        <authorList>
            <person name="Gao L."/>
            <person name="Fang B.-Z."/>
            <person name="Li W.-J."/>
        </authorList>
    </citation>
    <scope>NUCLEOTIDE SEQUENCE</scope>
    <source>
        <strain evidence="1">EGI FJ00013</strain>
    </source>
</reference>
<organism evidence="1 2">
    <name type="scientific">Lutimaribacter degradans</name>
    <dbReference type="NCBI Taxonomy" id="2945989"/>
    <lineage>
        <taxon>Bacteria</taxon>
        <taxon>Pseudomonadati</taxon>
        <taxon>Pseudomonadota</taxon>
        <taxon>Alphaproteobacteria</taxon>
        <taxon>Rhodobacterales</taxon>
        <taxon>Roseobacteraceae</taxon>
        <taxon>Lutimaribacter</taxon>
    </lineage>
</organism>
<sequence>MRPLRTKTGLAGRQALLAERTLHWRGGRAATIKNSARPRIILQTVVAILRHEFSPAAPRHEGFATMRAARGVTRYQETPT</sequence>
<gene>
    <name evidence="1" type="ORF">M8744_00090</name>
</gene>
<dbReference type="Proteomes" id="UP001203036">
    <property type="component" value="Unassembled WGS sequence"/>
</dbReference>
<evidence type="ECO:0000313" key="2">
    <source>
        <dbReference type="Proteomes" id="UP001203036"/>
    </source>
</evidence>
<evidence type="ECO:0000313" key="1">
    <source>
        <dbReference type="EMBL" id="MCM2560531.1"/>
    </source>
</evidence>
<name>A0ACC5ZQG6_9RHOB</name>
<keyword evidence="2" id="KW-1185">Reference proteome</keyword>
<accession>A0ACC5ZQG6</accession>
<proteinExistence type="predicted"/>
<comment type="caution">
    <text evidence="1">The sequence shown here is derived from an EMBL/GenBank/DDBJ whole genome shotgun (WGS) entry which is preliminary data.</text>
</comment>
<dbReference type="EMBL" id="JAMQGO010000001">
    <property type="protein sequence ID" value="MCM2560531.1"/>
    <property type="molecule type" value="Genomic_DNA"/>
</dbReference>